<gene>
    <name evidence="2" type="ORF">HaLaN_19291</name>
</gene>
<dbReference type="Proteomes" id="UP000485058">
    <property type="component" value="Unassembled WGS sequence"/>
</dbReference>
<proteinExistence type="predicted"/>
<feature type="region of interest" description="Disordered" evidence="1">
    <location>
        <begin position="33"/>
        <end position="97"/>
    </location>
</feature>
<evidence type="ECO:0000256" key="1">
    <source>
        <dbReference type="SAM" id="MobiDB-lite"/>
    </source>
</evidence>
<dbReference type="AlphaFoldDB" id="A0A699ZQE2"/>
<keyword evidence="3" id="KW-1185">Reference proteome</keyword>
<accession>A0A699ZQE2</accession>
<name>A0A699ZQE2_HAELA</name>
<sequence>MEGKPQFMWQSTVGGLRCRAIEERAGCEYIVRSTDAGSHPCSSQAGDEGHRRSAARQLPPHWGEHAAPPGAVQQEGQGGPAPHWQGVPAGLQAGVHDRLPKVRQRLHRAAEYRRGIDGCARNNP</sequence>
<dbReference type="EMBL" id="BLLF01001929">
    <property type="protein sequence ID" value="GFH21909.1"/>
    <property type="molecule type" value="Genomic_DNA"/>
</dbReference>
<reference evidence="2 3" key="1">
    <citation type="submission" date="2020-02" db="EMBL/GenBank/DDBJ databases">
        <title>Draft genome sequence of Haematococcus lacustris strain NIES-144.</title>
        <authorList>
            <person name="Morimoto D."/>
            <person name="Nakagawa S."/>
            <person name="Yoshida T."/>
            <person name="Sawayama S."/>
        </authorList>
    </citation>
    <scope>NUCLEOTIDE SEQUENCE [LARGE SCALE GENOMIC DNA]</scope>
    <source>
        <strain evidence="2 3">NIES-144</strain>
    </source>
</reference>
<evidence type="ECO:0000313" key="2">
    <source>
        <dbReference type="EMBL" id="GFH21909.1"/>
    </source>
</evidence>
<organism evidence="2 3">
    <name type="scientific">Haematococcus lacustris</name>
    <name type="common">Green alga</name>
    <name type="synonym">Haematococcus pluvialis</name>
    <dbReference type="NCBI Taxonomy" id="44745"/>
    <lineage>
        <taxon>Eukaryota</taxon>
        <taxon>Viridiplantae</taxon>
        <taxon>Chlorophyta</taxon>
        <taxon>core chlorophytes</taxon>
        <taxon>Chlorophyceae</taxon>
        <taxon>CS clade</taxon>
        <taxon>Chlamydomonadales</taxon>
        <taxon>Haematococcaceae</taxon>
        <taxon>Haematococcus</taxon>
    </lineage>
</organism>
<comment type="caution">
    <text evidence="2">The sequence shown here is derived from an EMBL/GenBank/DDBJ whole genome shotgun (WGS) entry which is preliminary data.</text>
</comment>
<protein>
    <submittedName>
        <fullName evidence="2">Uncharacterized protein</fullName>
    </submittedName>
</protein>
<evidence type="ECO:0000313" key="3">
    <source>
        <dbReference type="Proteomes" id="UP000485058"/>
    </source>
</evidence>